<dbReference type="VEuPathDB" id="AmoebaDB:NAEGRDRAFT_53256"/>
<evidence type="ECO:0000256" key="5">
    <source>
        <dbReference type="ARBA" id="ARBA00023136"/>
    </source>
</evidence>
<feature type="domain" description="GAIN-B" evidence="9">
    <location>
        <begin position="895"/>
        <end position="1030"/>
    </location>
</feature>
<keyword evidence="6" id="KW-1015">Disulfide bond</keyword>
<evidence type="ECO:0000313" key="10">
    <source>
        <dbReference type="EMBL" id="EFC38054.1"/>
    </source>
</evidence>
<evidence type="ECO:0000256" key="8">
    <source>
        <dbReference type="SAM" id="SignalP"/>
    </source>
</evidence>
<dbReference type="Gene3D" id="2.10.25.10">
    <property type="entry name" value="Laminin"/>
    <property type="match status" value="1"/>
</dbReference>
<dbReference type="InterPro" id="IPR056822">
    <property type="entry name" value="TEN_NHL"/>
</dbReference>
<dbReference type="RefSeq" id="XP_002670798.1">
    <property type="nucleotide sequence ID" value="XM_002670752.1"/>
</dbReference>
<accession>D2VYG4</accession>
<evidence type="ECO:0000259" key="9">
    <source>
        <dbReference type="PROSITE" id="PS50221"/>
    </source>
</evidence>
<evidence type="ECO:0000256" key="3">
    <source>
        <dbReference type="ARBA" id="ARBA00022692"/>
    </source>
</evidence>
<dbReference type="Proteomes" id="UP000006671">
    <property type="component" value="Unassembled WGS sequence"/>
</dbReference>
<dbReference type="Gene3D" id="2.120.10.30">
    <property type="entry name" value="TolB, C-terminal domain"/>
    <property type="match status" value="2"/>
</dbReference>
<dbReference type="GeneID" id="8858003"/>
<keyword evidence="2" id="KW-1003">Cell membrane</keyword>
<keyword evidence="4 7" id="KW-1133">Transmembrane helix</keyword>
<feature type="transmembrane region" description="Helical" evidence="7">
    <location>
        <begin position="1041"/>
        <end position="1066"/>
    </location>
</feature>
<feature type="transmembrane region" description="Helical" evidence="7">
    <location>
        <begin position="1078"/>
        <end position="1097"/>
    </location>
</feature>
<feature type="signal peptide" evidence="8">
    <location>
        <begin position="1"/>
        <end position="33"/>
    </location>
</feature>
<feature type="chain" id="PRO_5003038876" evidence="8">
    <location>
        <begin position="34"/>
        <end position="1125"/>
    </location>
</feature>
<comment type="subcellular location">
    <subcellularLocation>
        <location evidence="1">Cell membrane</location>
    </subcellularLocation>
</comment>
<dbReference type="InterPro" id="IPR000742">
    <property type="entry name" value="EGF"/>
</dbReference>
<dbReference type="SUPFAM" id="SSF101898">
    <property type="entry name" value="NHL repeat"/>
    <property type="match status" value="1"/>
</dbReference>
<dbReference type="InParanoid" id="D2VYG4"/>
<keyword evidence="3 7" id="KW-0812">Transmembrane</keyword>
<evidence type="ECO:0000256" key="6">
    <source>
        <dbReference type="ARBA" id="ARBA00023157"/>
    </source>
</evidence>
<organism evidence="11">
    <name type="scientific">Naegleria gruberi</name>
    <name type="common">Amoeba</name>
    <dbReference type="NCBI Taxonomy" id="5762"/>
    <lineage>
        <taxon>Eukaryota</taxon>
        <taxon>Discoba</taxon>
        <taxon>Heterolobosea</taxon>
        <taxon>Tetramitia</taxon>
        <taxon>Eutetramitia</taxon>
        <taxon>Vahlkampfiidae</taxon>
        <taxon>Naegleria</taxon>
    </lineage>
</organism>
<keyword evidence="11" id="KW-1185">Reference proteome</keyword>
<name>D2VYG4_NAEGR</name>
<dbReference type="EMBL" id="GG738911">
    <property type="protein sequence ID" value="EFC38054.1"/>
    <property type="molecule type" value="Genomic_DNA"/>
</dbReference>
<evidence type="ECO:0000256" key="7">
    <source>
        <dbReference type="SAM" id="Phobius"/>
    </source>
</evidence>
<dbReference type="Pfam" id="PF25021">
    <property type="entry name" value="TEN_NHL"/>
    <property type="match status" value="1"/>
</dbReference>
<dbReference type="PROSITE" id="PS01186">
    <property type="entry name" value="EGF_2"/>
    <property type="match status" value="1"/>
</dbReference>
<proteinExistence type="predicted"/>
<keyword evidence="5 7" id="KW-0472">Membrane</keyword>
<dbReference type="PROSITE" id="PS50221">
    <property type="entry name" value="GAIN_B"/>
    <property type="match status" value="1"/>
</dbReference>
<keyword evidence="8" id="KW-0732">Signal</keyword>
<evidence type="ECO:0000313" key="11">
    <source>
        <dbReference type="Proteomes" id="UP000006671"/>
    </source>
</evidence>
<dbReference type="GO" id="GO:0005886">
    <property type="term" value="C:plasma membrane"/>
    <property type="evidence" value="ECO:0007669"/>
    <property type="project" value="UniProtKB-SubCell"/>
</dbReference>
<sequence>MTTDSHHHSLLIRQYIFLSSILLLLFVFSQVSSQDYYISNTGFLAPQPDGITYNAGSLYVALNATNRIVKFDLTSQQVSYIAGTGQEGFGGENEIATESPLRAPSIAKLASDGTIYITDCSNDRIRKIVAGNVSTLVSSISLSRPFGLDIHPISGDLYISELTSRIVKLTPSSGIAEALTLNGNGYNGDQILAISANVNNPLHIHVKSNGEYYFLDYGNNAIRKVDLNGYISTIVLGAFTAIGGDPLISNEFYYGGVGQIFKYSNGSSVLIAGGGVLDVDDVDAKTVMFGQVFGITLGVSGEVYFSDYGNGRIRKLVTCSAGTSYSGYTHSCVSCFGASGAGACSGNGVCINNDVCACTVSGFSGTYCNVSVTTCFNITSDQPTTCSGHGSCVSLNNCSCLSGYDAIDCSVNISPFAMSTSISSTSVSDSSAIGIQAIYSSDVNPTYFIWACTNCIYKDSNNQLQFSNISNTAIIDGSLLSVGTYSFTVYGIYDNGPSYPARVSNVANFQITVIKSVFSSSSLEIYGLPSVVVATNASSSLNIIIPRLSLDQTLINQFLSCSNSSTTCGLLISYNAALSITKNSITSVISSYNGYTMASTNFMNNTITFTPSLNFKDSNAYSGTEMILNLELTGATNLTFSTSVPIYSSATPPQSTSANSTGGVLVDVLGIVSPSSGTTTELVSLIGSYASSSLLTVFSYDTSLSAANSTSSSDVALEIVKSVVIDPKNPTTALTAIQQATSNPEAVDSRVITELTNKINNFVATLNTNYKEERALYGFVKSKLATADTTRTTEIISNVLASGRGNQQSKGMADNLTNLLILGEIATLLTGQDQSSDVNELTKVSFTSSQLDIAVAVFTLDKEMNGTNQMIGGDNSVTMPLSQITKQYNGFSKESATTMITYDQNIYSQSNVSVLTSTVTDFKYYQNQQVVTLENLSQNIELKFKITNSTIVMEKIMEYINSTTQFNSTSNSTQSNSTLVMACKYWDESALAWSSRGCYLKGYNLTSQEILCSCSHTTMFTTFVEQNTSTIPASVKETVAAFYYGQIALGIFYFLTSIVILCLLIIFKNEQPISSRLITPYLGMIALIVESLLVYITQRAMKPLNYSPVSALRNSPLKTFISTQI</sequence>
<evidence type="ECO:0000256" key="2">
    <source>
        <dbReference type="ARBA" id="ARBA00022475"/>
    </source>
</evidence>
<reference evidence="10 11" key="1">
    <citation type="journal article" date="2010" name="Cell">
        <title>The genome of Naegleria gruberi illuminates early eukaryotic versatility.</title>
        <authorList>
            <person name="Fritz-Laylin L.K."/>
            <person name="Prochnik S.E."/>
            <person name="Ginger M.L."/>
            <person name="Dacks J.B."/>
            <person name="Carpenter M.L."/>
            <person name="Field M.C."/>
            <person name="Kuo A."/>
            <person name="Paredez A."/>
            <person name="Chapman J."/>
            <person name="Pham J."/>
            <person name="Shu S."/>
            <person name="Neupane R."/>
            <person name="Cipriano M."/>
            <person name="Mancuso J."/>
            <person name="Tu H."/>
            <person name="Salamov A."/>
            <person name="Lindquist E."/>
            <person name="Shapiro H."/>
            <person name="Lucas S."/>
            <person name="Grigoriev I.V."/>
            <person name="Cande W.Z."/>
            <person name="Fulton C."/>
            <person name="Rokhsar D.S."/>
            <person name="Dawson S.C."/>
        </authorList>
    </citation>
    <scope>NUCLEOTIDE SEQUENCE [LARGE SCALE GENOMIC DNA]</scope>
    <source>
        <strain evidence="10 11">NEG-M</strain>
    </source>
</reference>
<evidence type="ECO:0000256" key="1">
    <source>
        <dbReference type="ARBA" id="ARBA00004236"/>
    </source>
</evidence>
<protein>
    <submittedName>
        <fullName evidence="10">Predicted protein</fullName>
    </submittedName>
</protein>
<dbReference type="InterPro" id="IPR011042">
    <property type="entry name" value="6-blade_b-propeller_TolB-like"/>
</dbReference>
<dbReference type="OrthoDB" id="10264154at2759"/>
<dbReference type="KEGG" id="ngr:NAEGRDRAFT_53256"/>
<evidence type="ECO:0000256" key="4">
    <source>
        <dbReference type="ARBA" id="ARBA00022989"/>
    </source>
</evidence>
<dbReference type="AlphaFoldDB" id="D2VYG4"/>
<gene>
    <name evidence="10" type="ORF">NAEGRDRAFT_53256</name>
</gene>
<dbReference type="InterPro" id="IPR057244">
    <property type="entry name" value="GAIN_B"/>
</dbReference>